<comment type="caution">
    <text evidence="1">The sequence shown here is derived from an EMBL/GenBank/DDBJ whole genome shotgun (WGS) entry which is preliminary data.</text>
</comment>
<sequence>MSQNIKANRVVVDSSSSSKWMKTPRRQQSHSQSALCSSPRFQQKFLQYVQELVARLAWQLVFQSSRLVLRVASGIDLGPQLLRATGGLSYNPLTWSDSGIDIPVDWPPSVTRDHRLTMLPVDYCFTDPGGGSLVDLSVPTEPSLLNADGGHSVQIVDYKQTSVHFSTDFRRGAQPKSTTQIVQQECLCINPGMGLGLHFSEVPV</sequence>
<dbReference type="EMBL" id="CM037615">
    <property type="protein sequence ID" value="KAH8014090.1"/>
    <property type="molecule type" value="Genomic_DNA"/>
</dbReference>
<gene>
    <name evidence="1" type="ORF">K3G42_025481</name>
</gene>
<proteinExistence type="predicted"/>
<dbReference type="Proteomes" id="UP000827872">
    <property type="component" value="Linkage Group LG02"/>
</dbReference>
<keyword evidence="2" id="KW-1185">Reference proteome</keyword>
<evidence type="ECO:0000313" key="2">
    <source>
        <dbReference type="Proteomes" id="UP000827872"/>
    </source>
</evidence>
<evidence type="ECO:0000313" key="1">
    <source>
        <dbReference type="EMBL" id="KAH8014090.1"/>
    </source>
</evidence>
<protein>
    <submittedName>
        <fullName evidence="1">Uncharacterized protein</fullName>
    </submittedName>
</protein>
<organism evidence="1 2">
    <name type="scientific">Sphaerodactylus townsendi</name>
    <dbReference type="NCBI Taxonomy" id="933632"/>
    <lineage>
        <taxon>Eukaryota</taxon>
        <taxon>Metazoa</taxon>
        <taxon>Chordata</taxon>
        <taxon>Craniata</taxon>
        <taxon>Vertebrata</taxon>
        <taxon>Euteleostomi</taxon>
        <taxon>Lepidosauria</taxon>
        <taxon>Squamata</taxon>
        <taxon>Bifurcata</taxon>
        <taxon>Gekkota</taxon>
        <taxon>Sphaerodactylidae</taxon>
        <taxon>Sphaerodactylus</taxon>
    </lineage>
</organism>
<reference evidence="1" key="1">
    <citation type="submission" date="2021-08" db="EMBL/GenBank/DDBJ databases">
        <title>The first chromosome-level gecko genome reveals the dynamic sex chromosomes of Neotropical dwarf geckos (Sphaerodactylidae: Sphaerodactylus).</title>
        <authorList>
            <person name="Pinto B.J."/>
            <person name="Keating S.E."/>
            <person name="Gamble T."/>
        </authorList>
    </citation>
    <scope>NUCLEOTIDE SEQUENCE</scope>
    <source>
        <strain evidence="1">TG3544</strain>
    </source>
</reference>
<name>A0ACB8G3J7_9SAUR</name>
<accession>A0ACB8G3J7</accession>